<dbReference type="InterPro" id="IPR041498">
    <property type="entry name" value="Big_6"/>
</dbReference>
<evidence type="ECO:0000313" key="3">
    <source>
        <dbReference type="Proteomes" id="UP000464658"/>
    </source>
</evidence>
<dbReference type="Pfam" id="PF17936">
    <property type="entry name" value="Big_6"/>
    <property type="match status" value="1"/>
</dbReference>
<reference evidence="2 3" key="1">
    <citation type="submission" date="2019-12" db="EMBL/GenBank/DDBJ databases">
        <title>Full genome sequence of a Bacillus safensis strain isolated from commercially available natto in Indonesia.</title>
        <authorList>
            <person name="Yoshida M."/>
            <person name="Uomi M."/>
            <person name="Waturangi D."/>
            <person name="Ekaputri J.J."/>
            <person name="Setiamarga D.H.E."/>
        </authorList>
    </citation>
    <scope>NUCLEOTIDE SEQUENCE [LARGE SCALE GENOMIC DNA]</scope>
    <source>
        <strain evidence="2 3">IDN1</strain>
    </source>
</reference>
<evidence type="ECO:0000313" key="2">
    <source>
        <dbReference type="EMBL" id="BBP86809.1"/>
    </source>
</evidence>
<feature type="domain" description="Bacterial Ig" evidence="1">
    <location>
        <begin position="2"/>
        <end position="53"/>
    </location>
</feature>
<gene>
    <name evidence="2" type="ORF">BsIDN1_04270</name>
</gene>
<evidence type="ECO:0000259" key="1">
    <source>
        <dbReference type="Pfam" id="PF17936"/>
    </source>
</evidence>
<organism evidence="2 3">
    <name type="scientific">Bacillus safensis</name>
    <dbReference type="NCBI Taxonomy" id="561879"/>
    <lineage>
        <taxon>Bacteria</taxon>
        <taxon>Bacillati</taxon>
        <taxon>Bacillota</taxon>
        <taxon>Bacilli</taxon>
        <taxon>Bacillales</taxon>
        <taxon>Bacillaceae</taxon>
        <taxon>Bacillus</taxon>
    </lineage>
</organism>
<name>A0A5S9M4I1_BACIA</name>
<dbReference type="AlphaFoldDB" id="A0A5S9M4I1"/>
<dbReference type="Proteomes" id="UP000464658">
    <property type="component" value="Chromosome"/>
</dbReference>
<proteinExistence type="predicted"/>
<dbReference type="EMBL" id="AP021906">
    <property type="protein sequence ID" value="BBP86809.1"/>
    <property type="molecule type" value="Genomic_DNA"/>
</dbReference>
<sequence length="84" mass="9793">MKNKSKKVIKTVKTNSKGAFTAQIKPQKAKTVLYVTASDVRKRESKSVKVVVKKKKKRTSLSKKKREVFFVFNWKKYQLMSIVK</sequence>
<protein>
    <recommendedName>
        <fullName evidence="1">Bacterial Ig domain-containing protein</fullName>
    </recommendedName>
</protein>
<accession>A0A5S9M4I1</accession>